<dbReference type="Proteomes" id="UP000008466">
    <property type="component" value="Chromosome"/>
</dbReference>
<gene>
    <name evidence="1" type="ordered locus">SpiBuddy_2507</name>
</gene>
<proteinExistence type="predicted"/>
<keyword evidence="2" id="KW-1185">Reference proteome</keyword>
<dbReference type="HOGENOM" id="CLU_1234359_0_0_12"/>
<dbReference type="EMBL" id="CP002541">
    <property type="protein sequence ID" value="ADY14319.1"/>
    <property type="molecule type" value="Genomic_DNA"/>
</dbReference>
<name>F0RRR0_SPHGB</name>
<dbReference type="AlphaFoldDB" id="F0RRR0"/>
<dbReference type="KEGG" id="sbu:SpiBuddy_2507"/>
<reference evidence="2" key="1">
    <citation type="submission" date="2011-02" db="EMBL/GenBank/DDBJ databases">
        <title>Complete sequence of Spirochaeta sp. Buddy.</title>
        <authorList>
            <person name="Lucas S."/>
            <person name="Copeland A."/>
            <person name="Lapidus A."/>
            <person name="Cheng J.-F."/>
            <person name="Goodwin L."/>
            <person name="Pitluck S."/>
            <person name="Zeytun A."/>
            <person name="Detter J.C."/>
            <person name="Han C."/>
            <person name="Tapia R."/>
            <person name="Land M."/>
            <person name="Hauser L."/>
            <person name="Kyrpides N."/>
            <person name="Ivanova N."/>
            <person name="Mikhailova N."/>
            <person name="Pagani I."/>
            <person name="Ritalahti K.M."/>
            <person name="Loeffler F.E."/>
            <person name="Woyke T."/>
        </authorList>
    </citation>
    <scope>NUCLEOTIDE SEQUENCE [LARGE SCALE GENOMIC DNA]</scope>
    <source>
        <strain evidence="2">ATCC BAA-1886 / DSM 22777 / Buddy</strain>
    </source>
</reference>
<evidence type="ECO:0000313" key="1">
    <source>
        <dbReference type="EMBL" id="ADY14319.1"/>
    </source>
</evidence>
<sequence>MVINMNEIPVSQPTPLQALPCFGPVHASFLLWEQSHYITIGNPMEQTPYSNFLLPATAYRLRPLYSRIFPLIATPTPSELYVLDSQQQFHALHQFFGFRKTEWAQIFNVSRITIYGWLNKSLVPTGEHASKMASLYSLIAAIPERTEHDSLGVYTRMHISILNTSLLQLLCNRSEFETDRTTLVRIITEVLERARNKASALDRLENKQRPSRETFDYNLNQLNP</sequence>
<protein>
    <submittedName>
        <fullName evidence="1">Uncharacterized protein</fullName>
    </submittedName>
</protein>
<accession>F0RRR0</accession>
<organism evidence="1 2">
    <name type="scientific">Sphaerochaeta globosa (strain ATCC BAA-1886 / DSM 22777 / Buddy)</name>
    <name type="common">Spirochaeta sp. (strain Buddy)</name>
    <dbReference type="NCBI Taxonomy" id="158189"/>
    <lineage>
        <taxon>Bacteria</taxon>
        <taxon>Pseudomonadati</taxon>
        <taxon>Spirochaetota</taxon>
        <taxon>Spirochaetia</taxon>
        <taxon>Spirochaetales</taxon>
        <taxon>Sphaerochaetaceae</taxon>
        <taxon>Sphaerochaeta</taxon>
    </lineage>
</organism>
<dbReference type="STRING" id="158189.SpiBuddy_2507"/>
<evidence type="ECO:0000313" key="2">
    <source>
        <dbReference type="Proteomes" id="UP000008466"/>
    </source>
</evidence>